<evidence type="ECO:0000313" key="2">
    <source>
        <dbReference type="EMBL" id="AMB58594.1"/>
    </source>
</evidence>
<feature type="region of interest" description="Disordered" evidence="1">
    <location>
        <begin position="398"/>
        <end position="437"/>
    </location>
</feature>
<keyword evidence="3" id="KW-1185">Reference proteome</keyword>
<dbReference type="EMBL" id="CP014145">
    <property type="protein sequence ID" value="AMB58594.1"/>
    <property type="molecule type" value="Genomic_DNA"/>
</dbReference>
<dbReference type="InterPro" id="IPR048031">
    <property type="entry name" value="ScyD/ScyE-like"/>
</dbReference>
<accession>A0A109QWR4</accession>
<evidence type="ECO:0000256" key="1">
    <source>
        <dbReference type="SAM" id="MobiDB-lite"/>
    </source>
</evidence>
<feature type="compositionally biased region" description="Gly residues" evidence="1">
    <location>
        <begin position="419"/>
        <end position="437"/>
    </location>
</feature>
<proteinExistence type="predicted"/>
<dbReference type="Proteomes" id="UP000058305">
    <property type="component" value="Chromosome"/>
</dbReference>
<feature type="compositionally biased region" description="Basic and acidic residues" evidence="1">
    <location>
        <begin position="407"/>
        <end position="418"/>
    </location>
</feature>
<reference evidence="2 3" key="1">
    <citation type="journal article" date="2016" name="J. Biotechnol.">
        <title>First complete genome sequence of a species in the genus Microterricola, an extremophilic cold active enzyme producing bacterial strain ERGS5:02 isolated from Sikkim Himalaya.</title>
        <authorList>
            <person name="Himanshu"/>
            <person name="Swarnkar M.K."/>
            <person name="Singh D."/>
            <person name="Kumar R."/>
        </authorList>
    </citation>
    <scope>NUCLEOTIDE SEQUENCE [LARGE SCALE GENOMIC DNA]</scope>
    <source>
        <strain evidence="2 3">ERGS5:02</strain>
    </source>
</reference>
<protein>
    <recommendedName>
        <fullName evidence="4">ScyD/ScyE family protein</fullName>
    </recommendedName>
</protein>
<name>A0A109QWR4_9MICO</name>
<dbReference type="SUPFAM" id="SSF101898">
    <property type="entry name" value="NHL repeat"/>
    <property type="match status" value="1"/>
</dbReference>
<evidence type="ECO:0008006" key="4">
    <source>
        <dbReference type="Google" id="ProtNLM"/>
    </source>
</evidence>
<dbReference type="InterPro" id="IPR011042">
    <property type="entry name" value="6-blade_b-propeller_TolB-like"/>
</dbReference>
<dbReference type="NCBIfam" id="NF033206">
    <property type="entry name" value="ScyE_fam"/>
    <property type="match status" value="1"/>
</dbReference>
<reference evidence="3" key="2">
    <citation type="submission" date="2016-01" db="EMBL/GenBank/DDBJ databases">
        <title>First complete genome sequence of a species in the genus Microterricola, an extremophilic cold active enzyme producing strain ERGS5:02 isolated from Sikkim Himalaya.</title>
        <authorList>
            <person name="Kumar R."/>
            <person name="Singh D."/>
            <person name="Swarnkar M.K."/>
        </authorList>
    </citation>
    <scope>NUCLEOTIDE SEQUENCE [LARGE SCALE GENOMIC DNA]</scope>
    <source>
        <strain evidence="3">ERGS5:02</strain>
    </source>
</reference>
<organism evidence="2 3">
    <name type="scientific">Microterricola viridarii</name>
    <dbReference type="NCBI Taxonomy" id="412690"/>
    <lineage>
        <taxon>Bacteria</taxon>
        <taxon>Bacillati</taxon>
        <taxon>Actinomycetota</taxon>
        <taxon>Actinomycetes</taxon>
        <taxon>Micrococcales</taxon>
        <taxon>Microbacteriaceae</taxon>
        <taxon>Microterricola</taxon>
    </lineage>
</organism>
<dbReference type="Gene3D" id="2.120.10.30">
    <property type="entry name" value="TolB, C-terminal domain"/>
    <property type="match status" value="2"/>
</dbReference>
<dbReference type="AlphaFoldDB" id="A0A109QWR4"/>
<gene>
    <name evidence="2" type="ORF">AWU67_06665</name>
</gene>
<sequence length="437" mass="44397">MHERPGAPGCSFDLVFEITENPMKIKLIIAASGVLALASLAVAGPASAGGRHNEPPPQAGTPVTLADGLLTPLSMAVDRDGSVYVSQNFTGTLNKVTKKGETSVVASAPGDEIGAVSVRKNTVYFAQAAQDHSRSNMMALGKRGTPTPLADIAAYESEVNPDQINTYGFIDLPQSCADQFDPTAPPFLPATYTGAIDTHAYASIALDDAIYVADAGANAILRIDYDGTISTTAVLPPAAPVTASAEIVAQFGFPACAAGYQYAFEPVPTGIALGPDGWLYVSSLPGGPEDASLGARGSVLKIDPDDGEIRTVATGFVGSTGVAVSPKTGAVYVTELFGGPNGTGQVSVVPRGADKASVLLAISTPAAIALAKGKLYLTTDAFVLGESGPEAVGKVTQVPLRGSGQGDDSHDDGGHGDHGGNGNWSGHGQNGHSGGRR</sequence>
<evidence type="ECO:0000313" key="3">
    <source>
        <dbReference type="Proteomes" id="UP000058305"/>
    </source>
</evidence>
<dbReference type="KEGG" id="mvd:AWU67_06665"/>